<evidence type="ECO:0000256" key="4">
    <source>
        <dbReference type="ARBA" id="ARBA00022989"/>
    </source>
</evidence>
<evidence type="ECO:0000313" key="9">
    <source>
        <dbReference type="Proteomes" id="UP000003789"/>
    </source>
</evidence>
<dbReference type="InterPro" id="IPR003856">
    <property type="entry name" value="LPS_length_determ_N"/>
</dbReference>
<dbReference type="EMBL" id="AAPH01000003">
    <property type="protein sequence ID" value="EAS44594.1"/>
    <property type="molecule type" value="Genomic_DNA"/>
</dbReference>
<name>Q1Z8B9_9GAMM</name>
<dbReference type="Gene3D" id="3.30.1890.10">
    <property type="entry name" value="FepE-like"/>
    <property type="match status" value="1"/>
</dbReference>
<dbReference type="GO" id="GO:0004713">
    <property type="term" value="F:protein tyrosine kinase activity"/>
    <property type="evidence" value="ECO:0007669"/>
    <property type="project" value="TreeGrafter"/>
</dbReference>
<dbReference type="RefSeq" id="WP_006232867.1">
    <property type="nucleotide sequence ID" value="NZ_CH724136.1"/>
</dbReference>
<keyword evidence="5 6" id="KW-0472">Membrane</keyword>
<evidence type="ECO:0000256" key="6">
    <source>
        <dbReference type="SAM" id="Phobius"/>
    </source>
</evidence>
<dbReference type="PANTHER" id="PTHR32309">
    <property type="entry name" value="TYROSINE-PROTEIN KINASE"/>
    <property type="match status" value="1"/>
</dbReference>
<evidence type="ECO:0000256" key="2">
    <source>
        <dbReference type="ARBA" id="ARBA00022475"/>
    </source>
</evidence>
<feature type="domain" description="Polysaccharide chain length determinant N-terminal" evidence="7">
    <location>
        <begin position="21"/>
        <end position="72"/>
    </location>
</feature>
<evidence type="ECO:0000259" key="7">
    <source>
        <dbReference type="Pfam" id="PF02706"/>
    </source>
</evidence>
<comment type="caution">
    <text evidence="8">The sequence shown here is derived from an EMBL/GenBank/DDBJ whole genome shotgun (WGS) entry which is preliminary data.</text>
</comment>
<keyword evidence="3 6" id="KW-0812">Transmembrane</keyword>
<dbReference type="AlphaFoldDB" id="Q1Z8B9"/>
<dbReference type="InterPro" id="IPR050445">
    <property type="entry name" value="Bact_polysacc_biosynth/exp"/>
</dbReference>
<dbReference type="GO" id="GO:0005886">
    <property type="term" value="C:plasma membrane"/>
    <property type="evidence" value="ECO:0007669"/>
    <property type="project" value="UniProtKB-SubCell"/>
</dbReference>
<feature type="transmembrane region" description="Helical" evidence="6">
    <location>
        <begin position="319"/>
        <end position="338"/>
    </location>
</feature>
<evidence type="ECO:0000256" key="5">
    <source>
        <dbReference type="ARBA" id="ARBA00023136"/>
    </source>
</evidence>
<dbReference type="HOGENOM" id="CLU_060925_0_0_6"/>
<sequence length="349" mass="39860">MPSQIPNGNGNSEIGINFFMQCLQNSKWLLILCSLLTGIVASIYAFNSQEWWSSSEIITEANYNDLSSLRNDVSPLFIVAAKTEKLEKIFSPNKIFIDFINEYNKPLTKSEFILSNDLLKIKMSNQKLEEEQQKNAFVKFWSNKIKYKKQGDNFKLIFESNSAEESQLLLSQYSKFVHERVKNNIIDDVKSRIVSLVSLLEVKNDVLNEAVKANIKLEVEITKLALSVTKASNFSNPIENVNGDNFLPIELGSKALSEKYKVLSAVDDFSIFDPEIHRIKSEIKMLNDIDVNYEMEFNVIGYVNVAELPLNSDKPKRSLIVIIGLFIGLFLGCVISVYRESSRYYNKEK</sequence>
<evidence type="ECO:0000256" key="1">
    <source>
        <dbReference type="ARBA" id="ARBA00004651"/>
    </source>
</evidence>
<evidence type="ECO:0000313" key="8">
    <source>
        <dbReference type="EMBL" id="EAS44594.1"/>
    </source>
</evidence>
<dbReference type="Gene3D" id="1.10.287.210">
    <property type="match status" value="1"/>
</dbReference>
<accession>Q1Z8B9</accession>
<reference evidence="8 9" key="1">
    <citation type="submission" date="2006-03" db="EMBL/GenBank/DDBJ databases">
        <authorList>
            <person name="Bartlett D.H."/>
            <person name="Valle G."/>
            <person name="Lauro F.M."/>
            <person name="Vezzi A."/>
            <person name="Simonato F."/>
            <person name="Eloe E."/>
            <person name="Vitulo N."/>
            <person name="Stratton T.K."/>
            <person name="D'angelo M."/>
            <person name="Ferriera S."/>
            <person name="Johnson J."/>
            <person name="Kravitz S."/>
            <person name="Beeson K."/>
            <person name="Sutton G."/>
            <person name="Rogers Y."/>
            <person name="Friedman R."/>
            <person name="Frazier M."/>
            <person name="Venter J.C."/>
        </authorList>
    </citation>
    <scope>NUCLEOTIDE SEQUENCE [LARGE SCALE GENOMIC DNA]</scope>
    <source>
        <strain evidence="8 9">3TCK</strain>
    </source>
</reference>
<dbReference type="PANTHER" id="PTHR32309:SF13">
    <property type="entry name" value="FERRIC ENTEROBACTIN TRANSPORT PROTEIN FEPE"/>
    <property type="match status" value="1"/>
</dbReference>
<gene>
    <name evidence="8" type="ORF">P3TCK_26512</name>
</gene>
<keyword evidence="4 6" id="KW-1133">Transmembrane helix</keyword>
<keyword evidence="2" id="KW-1003">Cell membrane</keyword>
<organism evidence="8 9">
    <name type="scientific">Photobacterium profundum 3TCK</name>
    <dbReference type="NCBI Taxonomy" id="314280"/>
    <lineage>
        <taxon>Bacteria</taxon>
        <taxon>Pseudomonadati</taxon>
        <taxon>Pseudomonadota</taxon>
        <taxon>Gammaproteobacteria</taxon>
        <taxon>Vibrionales</taxon>
        <taxon>Vibrionaceae</taxon>
        <taxon>Photobacterium</taxon>
    </lineage>
</organism>
<evidence type="ECO:0000256" key="3">
    <source>
        <dbReference type="ARBA" id="ARBA00022692"/>
    </source>
</evidence>
<dbReference type="OrthoDB" id="9775724at2"/>
<dbReference type="Proteomes" id="UP000003789">
    <property type="component" value="Unassembled WGS sequence"/>
</dbReference>
<dbReference type="SUPFAM" id="SSF160355">
    <property type="entry name" value="Bacterial polysaccharide co-polymerase-like"/>
    <property type="match status" value="1"/>
</dbReference>
<dbReference type="Pfam" id="PF02706">
    <property type="entry name" value="Wzz"/>
    <property type="match status" value="1"/>
</dbReference>
<protein>
    <submittedName>
        <fullName evidence="8">Ferric enterobactin transport protein</fullName>
    </submittedName>
</protein>
<comment type="subcellular location">
    <subcellularLocation>
        <location evidence="1">Cell membrane</location>
        <topology evidence="1">Multi-pass membrane protein</topology>
    </subcellularLocation>
</comment>
<proteinExistence type="predicted"/>